<organism evidence="2">
    <name type="scientific">Dissoconium aciculare CBS 342.82</name>
    <dbReference type="NCBI Taxonomy" id="1314786"/>
    <lineage>
        <taxon>Eukaryota</taxon>
        <taxon>Fungi</taxon>
        <taxon>Dikarya</taxon>
        <taxon>Ascomycota</taxon>
        <taxon>Pezizomycotina</taxon>
        <taxon>Dothideomycetes</taxon>
        <taxon>Dothideomycetidae</taxon>
        <taxon>Mycosphaerellales</taxon>
        <taxon>Dissoconiaceae</taxon>
        <taxon>Dissoconium</taxon>
    </lineage>
</organism>
<gene>
    <name evidence="2" type="ORF">K489DRAFT_422756</name>
</gene>
<name>A0A6J3M8D4_9PEZI</name>
<sequence length="193" mass="21014">MTARQGGSEGWLHRRSCDKVHTLIVEGDAKSSPLTHPDSTEPTDGAFSANAMCTVRPNIAVAKVGAPKLHMGMRHAAFGSIDHMSRWLCPGGGCWEHLFVVGKDNEHARGTVKVDFMRLLNFAHLCRSCVFRIHSKPATNNNASFDPKVQAVIESACLSADGNVADELALPRPRIAGLDTDLPVHRDNLDNIR</sequence>
<proteinExistence type="predicted"/>
<dbReference type="AlphaFoldDB" id="A0A6J3M8D4"/>
<accession>A0A6J3M8D4</accession>
<dbReference type="Proteomes" id="UP000504637">
    <property type="component" value="Unplaced"/>
</dbReference>
<dbReference type="RefSeq" id="XP_033461291.1">
    <property type="nucleotide sequence ID" value="XM_033608243.1"/>
</dbReference>
<reference evidence="2" key="3">
    <citation type="submission" date="2025-08" db="UniProtKB">
        <authorList>
            <consortium name="RefSeq"/>
        </authorList>
    </citation>
    <scope>IDENTIFICATION</scope>
    <source>
        <strain evidence="2">CBS 342.82</strain>
    </source>
</reference>
<reference evidence="2" key="1">
    <citation type="submission" date="2020-01" db="EMBL/GenBank/DDBJ databases">
        <authorList>
            <consortium name="DOE Joint Genome Institute"/>
            <person name="Haridas S."/>
            <person name="Albert R."/>
            <person name="Binder M."/>
            <person name="Bloem J."/>
            <person name="Labutti K."/>
            <person name="Salamov A."/>
            <person name="Andreopoulos B."/>
            <person name="Baker S.E."/>
            <person name="Barry K."/>
            <person name="Bills G."/>
            <person name="Bluhm B.H."/>
            <person name="Cannon C."/>
            <person name="Castanera R."/>
            <person name="Culley D.E."/>
            <person name="Daum C."/>
            <person name="Ezra D."/>
            <person name="Gonzalez J.B."/>
            <person name="Henrissat B."/>
            <person name="Kuo A."/>
            <person name="Liang C."/>
            <person name="Lipzen A."/>
            <person name="Lutzoni F."/>
            <person name="Magnuson J."/>
            <person name="Mondo S."/>
            <person name="Nolan M."/>
            <person name="Ohm R."/>
            <person name="Pangilinan J."/>
            <person name="Park H.-J."/>
            <person name="Ramirez L."/>
            <person name="Alfaro M."/>
            <person name="Sun H."/>
            <person name="Tritt A."/>
            <person name="Yoshinaga Y."/>
            <person name="Zwiers L.-H."/>
            <person name="Turgeon B.G."/>
            <person name="Goodwin S.B."/>
            <person name="Spatafora J.W."/>
            <person name="Crous P.W."/>
            <person name="Grigoriev I.V."/>
        </authorList>
    </citation>
    <scope>NUCLEOTIDE SEQUENCE</scope>
    <source>
        <strain evidence="2">CBS 342.82</strain>
    </source>
</reference>
<keyword evidence="1" id="KW-1185">Reference proteome</keyword>
<evidence type="ECO:0000313" key="2">
    <source>
        <dbReference type="RefSeq" id="XP_033461291.1"/>
    </source>
</evidence>
<dbReference type="GeneID" id="54366043"/>
<reference evidence="2" key="2">
    <citation type="submission" date="2020-04" db="EMBL/GenBank/DDBJ databases">
        <authorList>
            <consortium name="NCBI Genome Project"/>
        </authorList>
    </citation>
    <scope>NUCLEOTIDE SEQUENCE</scope>
    <source>
        <strain evidence="2">CBS 342.82</strain>
    </source>
</reference>
<protein>
    <submittedName>
        <fullName evidence="2">Uncharacterized protein</fullName>
    </submittedName>
</protein>
<evidence type="ECO:0000313" key="1">
    <source>
        <dbReference type="Proteomes" id="UP000504637"/>
    </source>
</evidence>